<accession>K1QZ73</accession>
<organism evidence="2">
    <name type="scientific">Magallana gigas</name>
    <name type="common">Pacific oyster</name>
    <name type="synonym">Crassostrea gigas</name>
    <dbReference type="NCBI Taxonomy" id="29159"/>
    <lineage>
        <taxon>Eukaryota</taxon>
        <taxon>Metazoa</taxon>
        <taxon>Spiralia</taxon>
        <taxon>Lophotrochozoa</taxon>
        <taxon>Mollusca</taxon>
        <taxon>Bivalvia</taxon>
        <taxon>Autobranchia</taxon>
        <taxon>Pteriomorphia</taxon>
        <taxon>Ostreida</taxon>
        <taxon>Ostreoidea</taxon>
        <taxon>Ostreidae</taxon>
        <taxon>Magallana</taxon>
    </lineage>
</organism>
<evidence type="ECO:0000313" key="2">
    <source>
        <dbReference type="EMBL" id="EKC38968.1"/>
    </source>
</evidence>
<evidence type="ECO:0000256" key="1">
    <source>
        <dbReference type="SAM" id="MobiDB-lite"/>
    </source>
</evidence>
<gene>
    <name evidence="2" type="ORF">CGI_10026737</name>
</gene>
<sequence length="328" mass="36434">MEVLEEENTIVCGVGHYAKSSCGLYKPYPKETVRLTLGDCDRDVSRYLQGLKLSGGRQTICHPAADSEGSLISYRIGLFSFDPSITVCPYHRYTLGIQWKPSRKCCFPSHKGMQKPQRAVSKEMSQNILHTMGVLVVIGEDYAGCYHCGQLWFSLPQISQRTGISITEYCYSEPQAGKSYSDSKIAHMRMKMKSYAASGHNILTAADMKHALDADSGVKGCQVANVAIDTTKQLFTTHKMKNVNNYSSITYQKDGMIVRKAYSIGRGLFVSDLEISKSEKLPNMVIVVIAQSDAYREQLSNHGSTHASNKIEDDRQSETGLVSKADRK</sequence>
<dbReference type="PANTHER" id="PTHR33845:SF1">
    <property type="entry name" value="C2H2-TYPE DOMAIN-CONTAINING PROTEIN"/>
    <property type="match status" value="1"/>
</dbReference>
<dbReference type="EMBL" id="JH816265">
    <property type="protein sequence ID" value="EKC38968.1"/>
    <property type="molecule type" value="Genomic_DNA"/>
</dbReference>
<name>K1QZ73_MAGGI</name>
<reference evidence="2" key="1">
    <citation type="journal article" date="2012" name="Nature">
        <title>The oyster genome reveals stress adaptation and complexity of shell formation.</title>
        <authorList>
            <person name="Zhang G."/>
            <person name="Fang X."/>
            <person name="Guo X."/>
            <person name="Li L."/>
            <person name="Luo R."/>
            <person name="Xu F."/>
            <person name="Yang P."/>
            <person name="Zhang L."/>
            <person name="Wang X."/>
            <person name="Qi H."/>
            <person name="Xiong Z."/>
            <person name="Que H."/>
            <person name="Xie Y."/>
            <person name="Holland P.W."/>
            <person name="Paps J."/>
            <person name="Zhu Y."/>
            <person name="Wu F."/>
            <person name="Chen Y."/>
            <person name="Wang J."/>
            <person name="Peng C."/>
            <person name="Meng J."/>
            <person name="Yang L."/>
            <person name="Liu J."/>
            <person name="Wen B."/>
            <person name="Zhang N."/>
            <person name="Huang Z."/>
            <person name="Zhu Q."/>
            <person name="Feng Y."/>
            <person name="Mount A."/>
            <person name="Hedgecock D."/>
            <person name="Xu Z."/>
            <person name="Liu Y."/>
            <person name="Domazet-Loso T."/>
            <person name="Du Y."/>
            <person name="Sun X."/>
            <person name="Zhang S."/>
            <person name="Liu B."/>
            <person name="Cheng P."/>
            <person name="Jiang X."/>
            <person name="Li J."/>
            <person name="Fan D."/>
            <person name="Wang W."/>
            <person name="Fu W."/>
            <person name="Wang T."/>
            <person name="Wang B."/>
            <person name="Zhang J."/>
            <person name="Peng Z."/>
            <person name="Li Y."/>
            <person name="Li N."/>
            <person name="Wang J."/>
            <person name="Chen M."/>
            <person name="He Y."/>
            <person name="Tan F."/>
            <person name="Song X."/>
            <person name="Zheng Q."/>
            <person name="Huang R."/>
            <person name="Yang H."/>
            <person name="Du X."/>
            <person name="Chen L."/>
            <person name="Yang M."/>
            <person name="Gaffney P.M."/>
            <person name="Wang S."/>
            <person name="Luo L."/>
            <person name="She Z."/>
            <person name="Ming Y."/>
            <person name="Huang W."/>
            <person name="Zhang S."/>
            <person name="Huang B."/>
            <person name="Zhang Y."/>
            <person name="Qu T."/>
            <person name="Ni P."/>
            <person name="Miao G."/>
            <person name="Wang J."/>
            <person name="Wang Q."/>
            <person name="Steinberg C.E."/>
            <person name="Wang H."/>
            <person name="Li N."/>
            <person name="Qian L."/>
            <person name="Zhang G."/>
            <person name="Li Y."/>
            <person name="Yang H."/>
            <person name="Liu X."/>
            <person name="Wang J."/>
            <person name="Yin Y."/>
            <person name="Wang J."/>
        </authorList>
    </citation>
    <scope>NUCLEOTIDE SEQUENCE [LARGE SCALE GENOMIC DNA]</scope>
    <source>
        <strain evidence="2">05x7-T-G4-1.051#20</strain>
    </source>
</reference>
<proteinExistence type="predicted"/>
<dbReference type="PANTHER" id="PTHR33845">
    <property type="entry name" value="C2H2-TYPE DOMAIN-CONTAINING PROTEIN"/>
    <property type="match status" value="1"/>
</dbReference>
<dbReference type="InParanoid" id="K1QZ73"/>
<protein>
    <submittedName>
        <fullName evidence="2">Uncharacterized protein</fullName>
    </submittedName>
</protein>
<feature type="region of interest" description="Disordered" evidence="1">
    <location>
        <begin position="299"/>
        <end position="328"/>
    </location>
</feature>
<feature type="compositionally biased region" description="Polar residues" evidence="1">
    <location>
        <begin position="299"/>
        <end position="308"/>
    </location>
</feature>
<dbReference type="AlphaFoldDB" id="K1QZ73"/>
<dbReference type="HOGENOM" id="CLU_847977_0_0_1"/>